<keyword evidence="10" id="KW-0456">Lyase</keyword>
<keyword evidence="5" id="KW-0479">Metal-binding</keyword>
<keyword evidence="9" id="KW-0464">Manganese</keyword>
<keyword evidence="6" id="KW-0255">Endonuclease</keyword>
<dbReference type="Pfam" id="PF09412">
    <property type="entry name" value="XendoU"/>
    <property type="match status" value="2"/>
</dbReference>
<dbReference type="SUPFAM" id="SSF142877">
    <property type="entry name" value="EndoU-like"/>
    <property type="match status" value="1"/>
</dbReference>
<proteinExistence type="inferred from homology"/>
<sequence length="252" mass="29493">MTTNHQNKPTEQELHNIKAALTKLWQLDHNRLEPGRDYEINLPIFHDDHHGHDGHKEHGLRLFASVDPEVFKRPTFRAFWAILDNYIPQTGIPEVVDEEELRENRTFIRESMKTAPMQYVFHYLVTRGIIKNNQDEFQKSLNKIWFDMYRREGLKADSSAFEHVFLGEIREGHALVPIRFTSQGAPKKFSTSFIGTSPEFEFALYSLLFLLEREDTEFVVHDIRVNIKVYPLKQDGVRRIGSGFPEIHGYVA</sequence>
<comment type="subunit">
    <text evidence="3">Monomer.</text>
</comment>
<dbReference type="GO" id="GO:0003723">
    <property type="term" value="F:RNA binding"/>
    <property type="evidence" value="ECO:0007669"/>
    <property type="project" value="UniProtKB-KW"/>
</dbReference>
<dbReference type="OrthoDB" id="430326at2759"/>
<evidence type="ECO:0000256" key="4">
    <source>
        <dbReference type="ARBA" id="ARBA00022722"/>
    </source>
</evidence>
<evidence type="ECO:0000256" key="3">
    <source>
        <dbReference type="ARBA" id="ARBA00011245"/>
    </source>
</evidence>
<dbReference type="GO" id="GO:0016829">
    <property type="term" value="F:lyase activity"/>
    <property type="evidence" value="ECO:0007669"/>
    <property type="project" value="UniProtKB-KW"/>
</dbReference>
<keyword evidence="13" id="KW-1185">Reference proteome</keyword>
<evidence type="ECO:0000256" key="2">
    <source>
        <dbReference type="ARBA" id="ARBA00010168"/>
    </source>
</evidence>
<dbReference type="PANTHER" id="PTHR12439">
    <property type="entry name" value="PLACENTAL PROTEIN 11-RELATED"/>
    <property type="match status" value="1"/>
</dbReference>
<keyword evidence="8" id="KW-0694">RNA-binding</keyword>
<evidence type="ECO:0000256" key="6">
    <source>
        <dbReference type="ARBA" id="ARBA00022759"/>
    </source>
</evidence>
<evidence type="ECO:0000256" key="1">
    <source>
        <dbReference type="ARBA" id="ARBA00001936"/>
    </source>
</evidence>
<dbReference type="GO" id="GO:0016787">
    <property type="term" value="F:hydrolase activity"/>
    <property type="evidence" value="ECO:0007669"/>
    <property type="project" value="UniProtKB-KW"/>
</dbReference>
<evidence type="ECO:0000313" key="12">
    <source>
        <dbReference type="EMBL" id="CAG8700758.1"/>
    </source>
</evidence>
<name>A0A9N9N4U9_9GLOM</name>
<feature type="domain" description="EndoU" evidence="11">
    <location>
        <begin position="13"/>
        <end position="252"/>
    </location>
</feature>
<comment type="cofactor">
    <cofactor evidence="1">
        <name>Mn(2+)</name>
        <dbReference type="ChEBI" id="CHEBI:29035"/>
    </cofactor>
</comment>
<comment type="caution">
    <text evidence="12">The sequence shown here is derived from an EMBL/GenBank/DDBJ whole genome shotgun (WGS) entry which is preliminary data.</text>
</comment>
<keyword evidence="4" id="KW-0540">Nuclease</keyword>
<dbReference type="GO" id="GO:0004521">
    <property type="term" value="F:RNA endonuclease activity"/>
    <property type="evidence" value="ECO:0007669"/>
    <property type="project" value="InterPro"/>
</dbReference>
<dbReference type="InterPro" id="IPR018998">
    <property type="entry name" value="EndoU_C"/>
</dbReference>
<dbReference type="Proteomes" id="UP000789508">
    <property type="component" value="Unassembled WGS sequence"/>
</dbReference>
<keyword evidence="7" id="KW-0378">Hydrolase</keyword>
<protein>
    <submittedName>
        <fullName evidence="12">7510_t:CDS:1</fullName>
    </submittedName>
</protein>
<dbReference type="InterPro" id="IPR037227">
    <property type="entry name" value="EndoU-like"/>
</dbReference>
<dbReference type="InterPro" id="IPR039787">
    <property type="entry name" value="ENDOU"/>
</dbReference>
<dbReference type="AlphaFoldDB" id="A0A9N9N4U9"/>
<gene>
    <name evidence="12" type="ORF">ALEPTO_LOCUS11565</name>
</gene>
<evidence type="ECO:0000256" key="10">
    <source>
        <dbReference type="ARBA" id="ARBA00023239"/>
    </source>
</evidence>
<organism evidence="12 13">
    <name type="scientific">Ambispora leptoticha</name>
    <dbReference type="NCBI Taxonomy" id="144679"/>
    <lineage>
        <taxon>Eukaryota</taxon>
        <taxon>Fungi</taxon>
        <taxon>Fungi incertae sedis</taxon>
        <taxon>Mucoromycota</taxon>
        <taxon>Glomeromycotina</taxon>
        <taxon>Glomeromycetes</taxon>
        <taxon>Archaeosporales</taxon>
        <taxon>Ambisporaceae</taxon>
        <taxon>Ambispora</taxon>
    </lineage>
</organism>
<evidence type="ECO:0000313" key="13">
    <source>
        <dbReference type="Proteomes" id="UP000789508"/>
    </source>
</evidence>
<dbReference type="GO" id="GO:0046872">
    <property type="term" value="F:metal ion binding"/>
    <property type="evidence" value="ECO:0007669"/>
    <property type="project" value="UniProtKB-KW"/>
</dbReference>
<accession>A0A9N9N4U9</accession>
<evidence type="ECO:0000256" key="5">
    <source>
        <dbReference type="ARBA" id="ARBA00022723"/>
    </source>
</evidence>
<dbReference type="EMBL" id="CAJVPS010019341">
    <property type="protein sequence ID" value="CAG8700758.1"/>
    <property type="molecule type" value="Genomic_DNA"/>
</dbReference>
<evidence type="ECO:0000259" key="11">
    <source>
        <dbReference type="PROSITE" id="PS51959"/>
    </source>
</evidence>
<dbReference type="CDD" id="cd21159">
    <property type="entry name" value="XendoU"/>
    <property type="match status" value="1"/>
</dbReference>
<reference evidence="12" key="1">
    <citation type="submission" date="2021-06" db="EMBL/GenBank/DDBJ databases">
        <authorList>
            <person name="Kallberg Y."/>
            <person name="Tangrot J."/>
            <person name="Rosling A."/>
        </authorList>
    </citation>
    <scope>NUCLEOTIDE SEQUENCE</scope>
    <source>
        <strain evidence="12">FL130A</strain>
    </source>
</reference>
<evidence type="ECO:0000256" key="8">
    <source>
        <dbReference type="ARBA" id="ARBA00022884"/>
    </source>
</evidence>
<evidence type="ECO:0000256" key="9">
    <source>
        <dbReference type="ARBA" id="ARBA00023211"/>
    </source>
</evidence>
<dbReference type="PROSITE" id="PS51959">
    <property type="entry name" value="ENDOU"/>
    <property type="match status" value="1"/>
</dbReference>
<dbReference type="PANTHER" id="PTHR12439:SF11">
    <property type="entry name" value="URIDYLATE-SPECIFIC ENDORIBONUCLEASE"/>
    <property type="match status" value="1"/>
</dbReference>
<evidence type="ECO:0000256" key="7">
    <source>
        <dbReference type="ARBA" id="ARBA00022801"/>
    </source>
</evidence>
<comment type="similarity">
    <text evidence="2">Belongs to the ENDOU family.</text>
</comment>